<dbReference type="Gene3D" id="3.30.230.80">
    <property type="match status" value="1"/>
</dbReference>
<feature type="binding site" evidence="11">
    <location>
        <position position="37"/>
    </location>
    <ligand>
        <name>ATP</name>
        <dbReference type="ChEBI" id="CHEBI:30616"/>
    </ligand>
</feature>
<dbReference type="PRINTS" id="PR00775">
    <property type="entry name" value="HEATSHOCK90"/>
</dbReference>
<keyword evidence="5 10" id="KW-0067">ATP-binding</keyword>
<dbReference type="FunFam" id="3.30.230.80:FF:000002">
    <property type="entry name" value="Molecular chaperone HtpG"/>
    <property type="match status" value="1"/>
</dbReference>
<dbReference type="Gene3D" id="3.40.50.11260">
    <property type="match status" value="1"/>
</dbReference>
<dbReference type="Gene3D" id="3.30.565.10">
    <property type="entry name" value="Histidine kinase-like ATPase, C-terminal domain"/>
    <property type="match status" value="1"/>
</dbReference>
<dbReference type="GO" id="GO:0005524">
    <property type="term" value="F:ATP binding"/>
    <property type="evidence" value="ECO:0007669"/>
    <property type="project" value="UniProtKB-UniRule"/>
</dbReference>
<dbReference type="SUPFAM" id="SSF110942">
    <property type="entry name" value="HSP90 C-terminal domain"/>
    <property type="match status" value="1"/>
</dbReference>
<dbReference type="AlphaFoldDB" id="A0A2X0V1P1"/>
<comment type="similarity">
    <text evidence="2 10">Belongs to the heat shock protein 90 family.</text>
</comment>
<dbReference type="GO" id="GO:0051082">
    <property type="term" value="F:unfolded protein binding"/>
    <property type="evidence" value="ECO:0007669"/>
    <property type="project" value="UniProtKB-UniRule"/>
</dbReference>
<dbReference type="PANTHER" id="PTHR11528">
    <property type="entry name" value="HEAT SHOCK PROTEIN 90 FAMILY MEMBER"/>
    <property type="match status" value="1"/>
</dbReference>
<dbReference type="PROSITE" id="PS00298">
    <property type="entry name" value="HSP90"/>
    <property type="match status" value="1"/>
</dbReference>
<dbReference type="InterPro" id="IPR020568">
    <property type="entry name" value="Ribosomal_Su5_D2-typ_SF"/>
</dbReference>
<dbReference type="SMART" id="SM00387">
    <property type="entry name" value="HATPase_c"/>
    <property type="match status" value="1"/>
</dbReference>
<feature type="binding site" evidence="11">
    <location>
        <position position="79"/>
    </location>
    <ligand>
        <name>ATP</name>
        <dbReference type="ChEBI" id="CHEBI:30616"/>
    </ligand>
</feature>
<dbReference type="InterPro" id="IPR003594">
    <property type="entry name" value="HATPase_dom"/>
</dbReference>
<evidence type="ECO:0000256" key="2">
    <source>
        <dbReference type="ARBA" id="ARBA00008239"/>
    </source>
</evidence>
<sequence>MAGQVHGFQTEVTKLLDLLANSLYSNKEVFLRELISNASDAIDKLHFLSLTDNSLIKDDPNLKIRIKADKENNTLTISDNGLGMTLDEANEHLGTIAKSGTKAFFENLSGDEAKDSQLIGQFGVGFYSSFIVADRVTVLSRSAKASESEGVRWESTGNGTFESETINRSSRGTDVILHLKDSAKDFLDTWTLRQAITKYSDHISTPVELYEEKIEESESAEGEEQKEPKKTYEFVQVNDAKALWTRTAKDIKDEEYNEFYKHLSHDFQDPLCHAHNKVEGEMEYTSLLYIPQRAPWDLFQRDNKHGLKLFVQRVFIMDEAEQFLPSYLRFVKGLVDTNALPLNVSREILQDSSVTRKLKKALTKRALSMIEKLSKDKEKYTTFISQFGNVLKEGPAEDYANKDSILKLLRFASTANNSDVQDVSLDDYIARMPKEQSKIYYLTADSYAAAISSPYLETFKKKGIEVLLMTERVDEWLMGNISEYADKEFVAATASDLKLGDLADKEEDKKHEEAAKEHKDLLERFKSALGDKVADVRVSSRLVESPSCVVAESGNRMFTGQMKKLLEASGQKLPEEKFVLEINPEHPLIVKAYGEVDESIFAKWADVVYEQALLSDQGGLKDPSGFIKTLNALLLNK</sequence>
<dbReference type="Pfam" id="PF00183">
    <property type="entry name" value="HSP90"/>
    <property type="match status" value="1"/>
</dbReference>
<reference evidence="13 14" key="1">
    <citation type="submission" date="2018-06" db="EMBL/GenBank/DDBJ databases">
        <authorList>
            <consortium name="Pathogen Informatics"/>
            <person name="Doyle S."/>
        </authorList>
    </citation>
    <scope>NUCLEOTIDE SEQUENCE [LARGE SCALE GENOMIC DNA]</scope>
    <source>
        <strain evidence="13 14">NCTC13093</strain>
    </source>
</reference>
<dbReference type="EMBL" id="UAPV01000001">
    <property type="protein sequence ID" value="SPT70945.1"/>
    <property type="molecule type" value="Genomic_DNA"/>
</dbReference>
<evidence type="ECO:0000256" key="1">
    <source>
        <dbReference type="ARBA" id="ARBA00004496"/>
    </source>
</evidence>
<dbReference type="HAMAP" id="MF_00505">
    <property type="entry name" value="HSP90"/>
    <property type="match status" value="1"/>
</dbReference>
<comment type="function">
    <text evidence="8 10">Molecular chaperone. Has ATPase activity.</text>
</comment>
<feature type="region of interest" description="A; substrate-binding" evidence="10">
    <location>
        <begin position="1"/>
        <end position="346"/>
    </location>
</feature>
<feature type="binding site" evidence="11">
    <location>
        <position position="98"/>
    </location>
    <ligand>
        <name>ATP</name>
        <dbReference type="ChEBI" id="CHEBI:30616"/>
    </ligand>
</feature>
<dbReference type="CDD" id="cd16927">
    <property type="entry name" value="HATPase_Hsp90-like"/>
    <property type="match status" value="1"/>
</dbReference>
<dbReference type="InterPro" id="IPR001404">
    <property type="entry name" value="Hsp90_fam"/>
</dbReference>
<dbReference type="InterPro" id="IPR036890">
    <property type="entry name" value="HATPase_C_sf"/>
</dbReference>
<keyword evidence="7 10" id="KW-0143">Chaperone</keyword>
<evidence type="ECO:0000313" key="14">
    <source>
        <dbReference type="Proteomes" id="UP000250086"/>
    </source>
</evidence>
<feature type="domain" description="Histidine kinase/HSP90-like ATPase" evidence="12">
    <location>
        <begin position="26"/>
        <end position="183"/>
    </location>
</feature>
<dbReference type="GO" id="GO:0016887">
    <property type="term" value="F:ATP hydrolysis activity"/>
    <property type="evidence" value="ECO:0007669"/>
    <property type="project" value="InterPro"/>
</dbReference>
<dbReference type="InterPro" id="IPR019805">
    <property type="entry name" value="Heat_shock_protein_90_CS"/>
</dbReference>
<accession>A0A2X0V1P1</accession>
<feature type="binding site" evidence="11">
    <location>
        <begin position="121"/>
        <end position="126"/>
    </location>
    <ligand>
        <name>ATP</name>
        <dbReference type="ChEBI" id="CHEBI:30616"/>
    </ligand>
</feature>
<dbReference type="SUPFAM" id="SSF54211">
    <property type="entry name" value="Ribosomal protein S5 domain 2-like"/>
    <property type="match status" value="1"/>
</dbReference>
<feature type="binding site" evidence="11">
    <location>
        <position position="84"/>
    </location>
    <ligand>
        <name>ATP</name>
        <dbReference type="ChEBI" id="CHEBI:30616"/>
    </ligand>
</feature>
<comment type="caution">
    <text evidence="10">Lacks conserved residue(s) required for the propagation of feature annotation.</text>
</comment>
<dbReference type="SUPFAM" id="SSF55874">
    <property type="entry name" value="ATPase domain of HSP90 chaperone/DNA topoisomerase II/histidine kinase"/>
    <property type="match status" value="1"/>
</dbReference>
<protein>
    <recommendedName>
        <fullName evidence="9 10">Chaperone protein HtpG</fullName>
    </recommendedName>
    <alternativeName>
        <fullName evidence="10">Heat shock protein HtpG</fullName>
    </alternativeName>
    <alternativeName>
        <fullName evidence="10">High temperature protein G</fullName>
    </alternativeName>
</protein>
<gene>
    <name evidence="10 13" type="primary">htpG</name>
    <name evidence="13" type="ORF">NCTC13093_02372</name>
</gene>
<feature type="binding site" evidence="11">
    <location>
        <position position="33"/>
    </location>
    <ligand>
        <name>ATP</name>
        <dbReference type="ChEBI" id="CHEBI:30616"/>
    </ligand>
</feature>
<evidence type="ECO:0000256" key="9">
    <source>
        <dbReference type="ARBA" id="ARBA00070675"/>
    </source>
</evidence>
<organism evidence="13 14">
    <name type="scientific">Anaerobiospirillum thomasii</name>
    <dbReference type="NCBI Taxonomy" id="179995"/>
    <lineage>
        <taxon>Bacteria</taxon>
        <taxon>Pseudomonadati</taxon>
        <taxon>Pseudomonadota</taxon>
        <taxon>Gammaproteobacteria</taxon>
        <taxon>Aeromonadales</taxon>
        <taxon>Succinivibrionaceae</taxon>
        <taxon>Anaerobiospirillum</taxon>
    </lineage>
</organism>
<evidence type="ECO:0000256" key="5">
    <source>
        <dbReference type="ARBA" id="ARBA00022840"/>
    </source>
</evidence>
<evidence type="ECO:0000256" key="4">
    <source>
        <dbReference type="ARBA" id="ARBA00022741"/>
    </source>
</evidence>
<evidence type="ECO:0000256" key="7">
    <source>
        <dbReference type="ARBA" id="ARBA00023186"/>
    </source>
</evidence>
<evidence type="ECO:0000256" key="10">
    <source>
        <dbReference type="HAMAP-Rule" id="MF_00505"/>
    </source>
</evidence>
<feature type="binding site" evidence="11">
    <location>
        <position position="346"/>
    </location>
    <ligand>
        <name>ATP</name>
        <dbReference type="ChEBI" id="CHEBI:30616"/>
    </ligand>
</feature>
<keyword evidence="6 10" id="KW-0346">Stress response</keyword>
<feature type="binding site" evidence="11">
    <location>
        <begin position="99"/>
        <end position="100"/>
    </location>
    <ligand>
        <name>ATP</name>
        <dbReference type="ChEBI" id="CHEBI:30616"/>
    </ligand>
</feature>
<keyword evidence="3 10" id="KW-0963">Cytoplasm</keyword>
<dbReference type="PIRSF" id="PIRSF002583">
    <property type="entry name" value="Hsp90"/>
    <property type="match status" value="1"/>
</dbReference>
<dbReference type="InterPro" id="IPR037196">
    <property type="entry name" value="HSP90_C"/>
</dbReference>
<name>A0A2X0V1P1_9GAMM</name>
<dbReference type="RefSeq" id="WP_113744957.1">
    <property type="nucleotide sequence ID" value="NZ_UAPU01000005.1"/>
</dbReference>
<dbReference type="Gene3D" id="1.20.120.790">
    <property type="entry name" value="Heat shock protein 90, C-terminal domain"/>
    <property type="match status" value="1"/>
</dbReference>
<feature type="binding site" evidence="11">
    <location>
        <position position="173"/>
    </location>
    <ligand>
        <name>ATP</name>
        <dbReference type="ChEBI" id="CHEBI:30616"/>
    </ligand>
</feature>
<keyword evidence="14" id="KW-1185">Reference proteome</keyword>
<comment type="subunit">
    <text evidence="10">Homodimer.</text>
</comment>
<dbReference type="FunFam" id="3.30.565.10:FF:000009">
    <property type="entry name" value="Molecular chaperone HtpG"/>
    <property type="match status" value="1"/>
</dbReference>
<dbReference type="Pfam" id="PF13589">
    <property type="entry name" value="HATPase_c_3"/>
    <property type="match status" value="1"/>
</dbReference>
<keyword evidence="4 10" id="KW-0547">Nucleotide-binding</keyword>
<feature type="region of interest" description="C" evidence="10">
    <location>
        <begin position="565"/>
        <end position="637"/>
    </location>
</feature>
<evidence type="ECO:0000256" key="3">
    <source>
        <dbReference type="ARBA" id="ARBA00022490"/>
    </source>
</evidence>
<evidence type="ECO:0000313" key="13">
    <source>
        <dbReference type="EMBL" id="SPT70945.1"/>
    </source>
</evidence>
<dbReference type="GO" id="GO:0140662">
    <property type="term" value="F:ATP-dependent protein folding chaperone"/>
    <property type="evidence" value="ECO:0007669"/>
    <property type="project" value="InterPro"/>
</dbReference>
<evidence type="ECO:0000256" key="11">
    <source>
        <dbReference type="PIRSR" id="PIRSR002583-1"/>
    </source>
</evidence>
<dbReference type="Proteomes" id="UP000250086">
    <property type="component" value="Unassembled WGS sequence"/>
</dbReference>
<dbReference type="InterPro" id="IPR020575">
    <property type="entry name" value="Hsp90_N"/>
</dbReference>
<dbReference type="GO" id="GO:0005737">
    <property type="term" value="C:cytoplasm"/>
    <property type="evidence" value="ECO:0007669"/>
    <property type="project" value="UniProtKB-SubCell"/>
</dbReference>
<comment type="subcellular location">
    <subcellularLocation>
        <location evidence="1 10">Cytoplasm</location>
    </subcellularLocation>
</comment>
<dbReference type="OrthoDB" id="9802640at2"/>
<evidence type="ECO:0000256" key="8">
    <source>
        <dbReference type="ARBA" id="ARBA00058590"/>
    </source>
</evidence>
<evidence type="ECO:0000259" key="12">
    <source>
        <dbReference type="SMART" id="SM00387"/>
    </source>
</evidence>
<dbReference type="NCBIfam" id="NF003555">
    <property type="entry name" value="PRK05218.1"/>
    <property type="match status" value="1"/>
</dbReference>
<proteinExistence type="inferred from homology"/>
<evidence type="ECO:0000256" key="6">
    <source>
        <dbReference type="ARBA" id="ARBA00023016"/>
    </source>
</evidence>